<keyword evidence="1" id="KW-0456">Lyase</keyword>
<name>A0A6N9UMV5_9ACTN</name>
<sequence length="435" mass="45034">MIIDVHGHLAPYGEAGGGPPSLRDPEAAIAAKRELGIGLTVIGSPAGGGSMEPGTGRSAGARDAGRVRAHNELMGDLAGRFPDSLRAYAYLDPFGGPAMLEQAAELLKDARFVGLMVNSSVDGEYLGSPRAEEFFALAEETGAPVLVHPPADPVGMGGVRDRGLVEHLVRPCDVTVGVGTVVTGGWLERHPGLRLIAAAGGGSLALLGRKLDLAVAGRGRADGPGAENRTPPSVLLRRVHVETSCPSAHQLAANLSVFGAGNVLFGSDAPPVMDGLRPLVDLVSGPVLTERERALVCSGNARRLFGLHPGADAPTGTGPAAGPAVRAELTMTVRPGCGAEFERAWAAVARWTADLPECLGQALCRVSTEPLVYVITSDWTSEPAFRAFEGSAQQDRVTAPLRGLRESARQEIRPLVGTAPTRHTVARDGTDVSGG</sequence>
<evidence type="ECO:0000256" key="1">
    <source>
        <dbReference type="ARBA" id="ARBA00023239"/>
    </source>
</evidence>
<dbReference type="SUPFAM" id="SSF54909">
    <property type="entry name" value="Dimeric alpha+beta barrel"/>
    <property type="match status" value="1"/>
</dbReference>
<dbReference type="Pfam" id="PF03992">
    <property type="entry name" value="ABM"/>
    <property type="match status" value="1"/>
</dbReference>
<dbReference type="GO" id="GO:0019748">
    <property type="term" value="P:secondary metabolic process"/>
    <property type="evidence" value="ECO:0007669"/>
    <property type="project" value="TreeGrafter"/>
</dbReference>
<dbReference type="EMBL" id="JAAGMB010000469">
    <property type="protein sequence ID" value="NEB18904.1"/>
    <property type="molecule type" value="Genomic_DNA"/>
</dbReference>
<organism evidence="3 4">
    <name type="scientific">Streptomyces coelicoflavus</name>
    <dbReference type="NCBI Taxonomy" id="285562"/>
    <lineage>
        <taxon>Bacteria</taxon>
        <taxon>Bacillati</taxon>
        <taxon>Actinomycetota</taxon>
        <taxon>Actinomycetes</taxon>
        <taxon>Kitasatosporales</taxon>
        <taxon>Streptomycetaceae</taxon>
        <taxon>Streptomyces</taxon>
    </lineage>
</organism>
<dbReference type="Proteomes" id="UP000469545">
    <property type="component" value="Unassembled WGS sequence"/>
</dbReference>
<evidence type="ECO:0000259" key="2">
    <source>
        <dbReference type="PROSITE" id="PS51725"/>
    </source>
</evidence>
<dbReference type="InterPro" id="IPR007138">
    <property type="entry name" value="ABM_dom"/>
</dbReference>
<evidence type="ECO:0000313" key="3">
    <source>
        <dbReference type="EMBL" id="NEB18904.1"/>
    </source>
</evidence>
<dbReference type="InterPro" id="IPR011008">
    <property type="entry name" value="Dimeric_a/b-barrel"/>
</dbReference>
<comment type="caution">
    <text evidence="3">The sequence shown here is derived from an EMBL/GenBank/DDBJ whole genome shotgun (WGS) entry which is preliminary data.</text>
</comment>
<proteinExistence type="predicted"/>
<dbReference type="PANTHER" id="PTHR21240">
    <property type="entry name" value="2-AMINO-3-CARBOXYLMUCONATE-6-SEMIALDEHYDE DECARBOXYLASE"/>
    <property type="match status" value="1"/>
</dbReference>
<protein>
    <submittedName>
        <fullName evidence="3">Amidohydrolase family protein</fullName>
    </submittedName>
</protein>
<dbReference type="PROSITE" id="PS51725">
    <property type="entry name" value="ABM"/>
    <property type="match status" value="1"/>
</dbReference>
<accession>A0A6N9UMV5</accession>
<gene>
    <name evidence="3" type="ORF">G3I46_20745</name>
</gene>
<dbReference type="GO" id="GO:0005737">
    <property type="term" value="C:cytoplasm"/>
    <property type="evidence" value="ECO:0007669"/>
    <property type="project" value="TreeGrafter"/>
</dbReference>
<reference evidence="3 4" key="1">
    <citation type="submission" date="2020-01" db="EMBL/GenBank/DDBJ databases">
        <title>Insect and environment-associated Actinomycetes.</title>
        <authorList>
            <person name="Currrie C."/>
            <person name="Chevrette M."/>
            <person name="Carlson C."/>
            <person name="Stubbendieck R."/>
            <person name="Wendt-Pienkowski E."/>
        </authorList>
    </citation>
    <scope>NUCLEOTIDE SEQUENCE [LARGE SCALE GENOMIC DNA]</scope>
    <source>
        <strain evidence="3 4">SID14172</strain>
    </source>
</reference>
<dbReference type="GO" id="GO:0016787">
    <property type="term" value="F:hydrolase activity"/>
    <property type="evidence" value="ECO:0007669"/>
    <property type="project" value="UniProtKB-KW"/>
</dbReference>
<keyword evidence="4" id="KW-1185">Reference proteome</keyword>
<dbReference type="RefSeq" id="WP_164141201.1">
    <property type="nucleotide sequence ID" value="NZ_JAAGMB010000469.1"/>
</dbReference>
<dbReference type="InterPro" id="IPR006680">
    <property type="entry name" value="Amidohydro-rel"/>
</dbReference>
<dbReference type="Gene3D" id="3.20.20.140">
    <property type="entry name" value="Metal-dependent hydrolases"/>
    <property type="match status" value="1"/>
</dbReference>
<dbReference type="GO" id="GO:0016831">
    <property type="term" value="F:carboxy-lyase activity"/>
    <property type="evidence" value="ECO:0007669"/>
    <property type="project" value="InterPro"/>
</dbReference>
<dbReference type="SUPFAM" id="SSF51556">
    <property type="entry name" value="Metallo-dependent hydrolases"/>
    <property type="match status" value="1"/>
</dbReference>
<dbReference type="InterPro" id="IPR032466">
    <property type="entry name" value="Metal_Hydrolase"/>
</dbReference>
<feature type="domain" description="ABM" evidence="2">
    <location>
        <begin position="325"/>
        <end position="416"/>
    </location>
</feature>
<dbReference type="Pfam" id="PF04909">
    <property type="entry name" value="Amidohydro_2"/>
    <property type="match status" value="1"/>
</dbReference>
<dbReference type="Gene3D" id="3.30.70.100">
    <property type="match status" value="1"/>
</dbReference>
<dbReference type="AlphaFoldDB" id="A0A6N9UMV5"/>
<dbReference type="InterPro" id="IPR032465">
    <property type="entry name" value="ACMSD"/>
</dbReference>
<keyword evidence="3" id="KW-0378">Hydrolase</keyword>
<dbReference type="PANTHER" id="PTHR21240:SF28">
    <property type="entry name" value="ISO-OROTATE DECARBOXYLASE (EUROFUNG)"/>
    <property type="match status" value="1"/>
</dbReference>
<evidence type="ECO:0000313" key="4">
    <source>
        <dbReference type="Proteomes" id="UP000469545"/>
    </source>
</evidence>